<keyword evidence="10" id="KW-1185">Reference proteome</keyword>
<feature type="transmembrane region" description="Helical" evidence="7">
    <location>
        <begin position="80"/>
        <end position="99"/>
    </location>
</feature>
<evidence type="ECO:0000256" key="7">
    <source>
        <dbReference type="RuleBase" id="RU363032"/>
    </source>
</evidence>
<dbReference type="PANTHER" id="PTHR30151">
    <property type="entry name" value="ALKANE SULFONATE ABC TRANSPORTER-RELATED, MEMBRANE SUBUNIT"/>
    <property type="match status" value="1"/>
</dbReference>
<evidence type="ECO:0000313" key="10">
    <source>
        <dbReference type="Proteomes" id="UP000334019"/>
    </source>
</evidence>
<dbReference type="CDD" id="cd06261">
    <property type="entry name" value="TM_PBP2"/>
    <property type="match status" value="1"/>
</dbReference>
<protein>
    <submittedName>
        <fullName evidence="9">ABC transporter permease subunit</fullName>
    </submittedName>
</protein>
<dbReference type="PANTHER" id="PTHR30151:SF41">
    <property type="entry name" value="ABC TRANSPORTER PERMEASE PROTEIN"/>
    <property type="match status" value="1"/>
</dbReference>
<evidence type="ECO:0000256" key="3">
    <source>
        <dbReference type="ARBA" id="ARBA00022475"/>
    </source>
</evidence>
<evidence type="ECO:0000256" key="6">
    <source>
        <dbReference type="ARBA" id="ARBA00023136"/>
    </source>
</evidence>
<organism evidence="9 10">
    <name type="scientific">Actinomarinicola tropica</name>
    <dbReference type="NCBI Taxonomy" id="2789776"/>
    <lineage>
        <taxon>Bacteria</taxon>
        <taxon>Bacillati</taxon>
        <taxon>Actinomycetota</taxon>
        <taxon>Acidimicrobiia</taxon>
        <taxon>Acidimicrobiales</taxon>
        <taxon>Iamiaceae</taxon>
        <taxon>Actinomarinicola</taxon>
    </lineage>
</organism>
<dbReference type="Gene3D" id="1.10.3720.10">
    <property type="entry name" value="MetI-like"/>
    <property type="match status" value="1"/>
</dbReference>
<feature type="transmembrane region" description="Helical" evidence="7">
    <location>
        <begin position="20"/>
        <end position="41"/>
    </location>
</feature>
<dbReference type="InterPro" id="IPR035906">
    <property type="entry name" value="MetI-like_sf"/>
</dbReference>
<feature type="transmembrane region" description="Helical" evidence="7">
    <location>
        <begin position="191"/>
        <end position="215"/>
    </location>
</feature>
<accession>A0A5Q2RKF2</accession>
<feature type="transmembrane region" description="Helical" evidence="7">
    <location>
        <begin position="235"/>
        <end position="256"/>
    </location>
</feature>
<dbReference type="SUPFAM" id="SSF161098">
    <property type="entry name" value="MetI-like"/>
    <property type="match status" value="1"/>
</dbReference>
<comment type="similarity">
    <text evidence="7">Belongs to the binding-protein-dependent transport system permease family.</text>
</comment>
<keyword evidence="3" id="KW-1003">Cell membrane</keyword>
<dbReference type="PROSITE" id="PS50928">
    <property type="entry name" value="ABC_TM1"/>
    <property type="match status" value="1"/>
</dbReference>
<feature type="transmembrane region" description="Helical" evidence="7">
    <location>
        <begin position="111"/>
        <end position="133"/>
    </location>
</feature>
<proteinExistence type="inferred from homology"/>
<dbReference type="Proteomes" id="UP000334019">
    <property type="component" value="Chromosome"/>
</dbReference>
<keyword evidence="4 7" id="KW-0812">Transmembrane</keyword>
<evidence type="ECO:0000313" key="9">
    <source>
        <dbReference type="EMBL" id="QGG94886.1"/>
    </source>
</evidence>
<sequence>MSVTMEPYVPPDPPGRHRRALAAVVPPALAFAVLFGSWELFVRLRDISPLVLPAPTAIWGALSEEPSYWWDQALVTGTEALLGLVVATVVALGIAVLMSHFRAVDRALGPVVTMVQVTPVIALATPLVIWLGFGLAPKVVMAALITFVPLVVNAATGLRAIDPMTEELLRSVAASRREVFWKLRVPHALPYLFSALRVCVGLALIGALVAEWFGSTEGLGRTMNQARNSLAITKLWAAVAVLMVMGIAATAIVRLVERWALRWHTET</sequence>
<gene>
    <name evidence="9" type="ORF">GH723_07060</name>
</gene>
<evidence type="ECO:0000256" key="2">
    <source>
        <dbReference type="ARBA" id="ARBA00022448"/>
    </source>
</evidence>
<dbReference type="EMBL" id="CP045851">
    <property type="protein sequence ID" value="QGG94886.1"/>
    <property type="molecule type" value="Genomic_DNA"/>
</dbReference>
<feature type="domain" description="ABC transmembrane type-1" evidence="8">
    <location>
        <begin position="73"/>
        <end position="257"/>
    </location>
</feature>
<evidence type="ECO:0000256" key="4">
    <source>
        <dbReference type="ARBA" id="ARBA00022692"/>
    </source>
</evidence>
<name>A0A5Q2RKF2_9ACTN</name>
<evidence type="ECO:0000256" key="1">
    <source>
        <dbReference type="ARBA" id="ARBA00004651"/>
    </source>
</evidence>
<dbReference type="KEGG" id="atq:GH723_07060"/>
<dbReference type="GO" id="GO:0055085">
    <property type="term" value="P:transmembrane transport"/>
    <property type="evidence" value="ECO:0007669"/>
    <property type="project" value="InterPro"/>
</dbReference>
<keyword evidence="5 7" id="KW-1133">Transmembrane helix</keyword>
<dbReference type="InterPro" id="IPR000515">
    <property type="entry name" value="MetI-like"/>
</dbReference>
<evidence type="ECO:0000259" key="8">
    <source>
        <dbReference type="PROSITE" id="PS50928"/>
    </source>
</evidence>
<evidence type="ECO:0000256" key="5">
    <source>
        <dbReference type="ARBA" id="ARBA00022989"/>
    </source>
</evidence>
<dbReference type="GO" id="GO:0005886">
    <property type="term" value="C:plasma membrane"/>
    <property type="evidence" value="ECO:0007669"/>
    <property type="project" value="UniProtKB-SubCell"/>
</dbReference>
<dbReference type="AlphaFoldDB" id="A0A5Q2RKF2"/>
<feature type="transmembrane region" description="Helical" evidence="7">
    <location>
        <begin position="139"/>
        <end position="161"/>
    </location>
</feature>
<keyword evidence="6 7" id="KW-0472">Membrane</keyword>
<comment type="subcellular location">
    <subcellularLocation>
        <location evidence="1 7">Cell membrane</location>
        <topology evidence="1 7">Multi-pass membrane protein</topology>
    </subcellularLocation>
</comment>
<reference evidence="9 10" key="1">
    <citation type="submission" date="2019-11" db="EMBL/GenBank/DDBJ databases">
        <authorList>
            <person name="He Y."/>
        </authorList>
    </citation>
    <scope>NUCLEOTIDE SEQUENCE [LARGE SCALE GENOMIC DNA]</scope>
    <source>
        <strain evidence="9 10">SCSIO 58843</strain>
    </source>
</reference>
<dbReference type="Pfam" id="PF00528">
    <property type="entry name" value="BPD_transp_1"/>
    <property type="match status" value="1"/>
</dbReference>
<keyword evidence="2 7" id="KW-0813">Transport</keyword>
<dbReference type="RefSeq" id="WP_153758994.1">
    <property type="nucleotide sequence ID" value="NZ_CP045851.1"/>
</dbReference>